<dbReference type="InterPro" id="IPR036236">
    <property type="entry name" value="Znf_C2H2_sf"/>
</dbReference>
<evidence type="ECO:0000256" key="6">
    <source>
        <dbReference type="RuleBase" id="RU003783"/>
    </source>
</evidence>
<evidence type="ECO:0000256" key="4">
    <source>
        <dbReference type="ARBA" id="ARBA00022840"/>
    </source>
</evidence>
<name>A0ABR2Y9K9_9PEZI</name>
<evidence type="ECO:0000256" key="1">
    <source>
        <dbReference type="ARBA" id="ARBA00005842"/>
    </source>
</evidence>
<proteinExistence type="inferred from homology"/>
<feature type="domain" description="C2H2-type" evidence="8">
    <location>
        <begin position="401"/>
        <end position="423"/>
    </location>
</feature>
<dbReference type="Gene3D" id="3.40.50.300">
    <property type="entry name" value="P-loop containing nucleotide triphosphate hydrolases"/>
    <property type="match status" value="1"/>
</dbReference>
<reference evidence="9 10" key="1">
    <citation type="submission" date="2024-02" db="EMBL/GenBank/DDBJ databases">
        <title>First draft genome assembly of two strains of Seiridium cardinale.</title>
        <authorList>
            <person name="Emiliani G."/>
            <person name="Scali E."/>
        </authorList>
    </citation>
    <scope>NUCLEOTIDE SEQUENCE [LARGE SCALE GENOMIC DNA]</scope>
    <source>
        <strain evidence="9 10">BM-138-000479</strain>
    </source>
</reference>
<protein>
    <recommendedName>
        <fullName evidence="5 6">tRNA dimethylallyltransferase</fullName>
        <ecNumber evidence="5 6">2.5.1.75</ecNumber>
    </recommendedName>
</protein>
<comment type="similarity">
    <text evidence="1 5 7">Belongs to the IPP transferase family.</text>
</comment>
<evidence type="ECO:0000256" key="7">
    <source>
        <dbReference type="RuleBase" id="RU003785"/>
    </source>
</evidence>
<comment type="catalytic activity">
    <reaction evidence="5 6">
        <text>adenosine(37) in tRNA + dimethylallyl diphosphate = N(6)-dimethylallyladenosine(37) in tRNA + diphosphate</text>
        <dbReference type="Rhea" id="RHEA:26482"/>
        <dbReference type="Rhea" id="RHEA-COMP:10162"/>
        <dbReference type="Rhea" id="RHEA-COMP:10375"/>
        <dbReference type="ChEBI" id="CHEBI:33019"/>
        <dbReference type="ChEBI" id="CHEBI:57623"/>
        <dbReference type="ChEBI" id="CHEBI:74411"/>
        <dbReference type="ChEBI" id="CHEBI:74415"/>
        <dbReference type="EC" id="2.5.1.75"/>
    </reaction>
</comment>
<evidence type="ECO:0000259" key="8">
    <source>
        <dbReference type="Pfam" id="PF12874"/>
    </source>
</evidence>
<dbReference type="Pfam" id="PF01715">
    <property type="entry name" value="IPPT"/>
    <property type="match status" value="1"/>
</dbReference>
<sequence>MSTHHGPREALVAIMGTTGTGKSDLAVDLAVRFNGEIINADAMQMYKGLPIITNQISAEEQRGVPHHLLATVGIDLQPWTVGVFAREATRLIHEIRSRGKLPIVVGGTHYYISSLLFANTLVDPAEEDGESTYMSQLDIEQQHPILNGPTDLILKRLTEVDPVMAARWHPDDRRKIRRSLEIFLTTGRKASDIYEDQQKAKAASTSTDRPWEALMFWVYSNPDVLKARLDKRVDKMELNGLMNEVRQLHENLSFRKAAGEEVDRTRGIWQSIGFKQFEPFLIAEGNGATTEDLSKLKAESMELTKIATRQYARYQLRWLRTKTIPELRQNNATKLLFALDSSEAPKFVDNVLSPAADITQAYLDGFDLPDPASVSTTARDILSTFIGDDQPKKTTYEPKLCDVCNMTLQTPDQWTKHVNGQRHRRGLKHKSRTTLVAIHRPEEVPGKEAGIVSDRLP</sequence>
<dbReference type="HAMAP" id="MF_00185">
    <property type="entry name" value="IPP_trans"/>
    <property type="match status" value="1"/>
</dbReference>
<evidence type="ECO:0000256" key="5">
    <source>
        <dbReference type="PIRNR" id="PIRNR039110"/>
    </source>
</evidence>
<keyword evidence="5 6" id="KW-0819">tRNA processing</keyword>
<keyword evidence="5" id="KW-0963">Cytoplasm</keyword>
<evidence type="ECO:0000256" key="2">
    <source>
        <dbReference type="ARBA" id="ARBA00022679"/>
    </source>
</evidence>
<dbReference type="Gene3D" id="3.30.160.60">
    <property type="entry name" value="Classic Zinc Finger"/>
    <property type="match status" value="1"/>
</dbReference>
<organism evidence="9 10">
    <name type="scientific">Seiridium cardinale</name>
    <dbReference type="NCBI Taxonomy" id="138064"/>
    <lineage>
        <taxon>Eukaryota</taxon>
        <taxon>Fungi</taxon>
        <taxon>Dikarya</taxon>
        <taxon>Ascomycota</taxon>
        <taxon>Pezizomycotina</taxon>
        <taxon>Sordariomycetes</taxon>
        <taxon>Xylariomycetidae</taxon>
        <taxon>Amphisphaeriales</taxon>
        <taxon>Sporocadaceae</taxon>
        <taxon>Seiridium</taxon>
    </lineage>
</organism>
<dbReference type="SUPFAM" id="SSF52540">
    <property type="entry name" value="P-loop containing nucleoside triphosphate hydrolases"/>
    <property type="match status" value="1"/>
</dbReference>
<gene>
    <name evidence="9" type="ORF">SCAR479_00135</name>
</gene>
<dbReference type="InterPro" id="IPR018022">
    <property type="entry name" value="IPT"/>
</dbReference>
<dbReference type="InterPro" id="IPR039657">
    <property type="entry name" value="Dimethylallyltransferase"/>
</dbReference>
<dbReference type="NCBIfam" id="TIGR00174">
    <property type="entry name" value="miaA"/>
    <property type="match status" value="1"/>
</dbReference>
<dbReference type="SUPFAM" id="SSF57667">
    <property type="entry name" value="beta-beta-alpha zinc fingers"/>
    <property type="match status" value="1"/>
</dbReference>
<dbReference type="PANTHER" id="PTHR11088">
    <property type="entry name" value="TRNA DIMETHYLALLYLTRANSFERASE"/>
    <property type="match status" value="1"/>
</dbReference>
<dbReference type="Pfam" id="PF12874">
    <property type="entry name" value="zf-met"/>
    <property type="match status" value="1"/>
</dbReference>
<evidence type="ECO:0000313" key="9">
    <source>
        <dbReference type="EMBL" id="KAK9783576.1"/>
    </source>
</evidence>
<keyword evidence="10" id="KW-1185">Reference proteome</keyword>
<dbReference type="InterPro" id="IPR030666">
    <property type="entry name" value="IPP_transferase_euk"/>
</dbReference>
<evidence type="ECO:0000256" key="3">
    <source>
        <dbReference type="ARBA" id="ARBA00022741"/>
    </source>
</evidence>
<evidence type="ECO:0000313" key="10">
    <source>
        <dbReference type="Proteomes" id="UP001465668"/>
    </source>
</evidence>
<dbReference type="EMBL" id="JARVKM010000001">
    <property type="protein sequence ID" value="KAK9783576.1"/>
    <property type="molecule type" value="Genomic_DNA"/>
</dbReference>
<accession>A0ABR2Y9K9</accession>
<comment type="caution">
    <text evidence="9">The sequence shown here is derived from an EMBL/GenBank/DDBJ whole genome shotgun (WGS) entry which is preliminary data.</text>
</comment>
<dbReference type="Proteomes" id="UP001465668">
    <property type="component" value="Unassembled WGS sequence"/>
</dbReference>
<dbReference type="InterPro" id="IPR013087">
    <property type="entry name" value="Znf_C2H2_type"/>
</dbReference>
<keyword evidence="3 5" id="KW-0547">Nucleotide-binding</keyword>
<dbReference type="Gene3D" id="1.10.20.140">
    <property type="match status" value="1"/>
</dbReference>
<keyword evidence="4 5" id="KW-0067">ATP-binding</keyword>
<comment type="function">
    <text evidence="5">Catalyzes the transfer of a dimethylallyl group onto the adenine at position 37.</text>
</comment>
<keyword evidence="2 5" id="KW-0808">Transferase</keyword>
<dbReference type="PANTHER" id="PTHR11088:SF89">
    <property type="entry name" value="TRNA DIMETHYLALLYLTRANSFERASE"/>
    <property type="match status" value="1"/>
</dbReference>
<dbReference type="PIRSF" id="PIRSF039110">
    <property type="entry name" value="IPP_transferase"/>
    <property type="match status" value="1"/>
</dbReference>
<dbReference type="EC" id="2.5.1.75" evidence="5 6"/>
<dbReference type="InterPro" id="IPR027417">
    <property type="entry name" value="P-loop_NTPase"/>
</dbReference>